<protein>
    <submittedName>
        <fullName evidence="2">Uncharacterized protein</fullName>
    </submittedName>
</protein>
<feature type="region of interest" description="Disordered" evidence="1">
    <location>
        <begin position="76"/>
        <end position="135"/>
    </location>
</feature>
<proteinExistence type="predicted"/>
<reference evidence="2 3" key="1">
    <citation type="journal article" date="2011" name="Cell">
        <title>The monarch butterfly genome yields insights into long-distance migration.</title>
        <authorList>
            <person name="Zhan S."/>
            <person name="Merlin C."/>
            <person name="Boore J.L."/>
            <person name="Reppert S.M."/>
        </authorList>
    </citation>
    <scope>NUCLEOTIDE SEQUENCE [LARGE SCALE GENOMIC DNA]</scope>
    <source>
        <strain evidence="2">F-2</strain>
    </source>
</reference>
<name>A0A212F7K7_DANPL</name>
<evidence type="ECO:0000313" key="3">
    <source>
        <dbReference type="Proteomes" id="UP000007151"/>
    </source>
</evidence>
<evidence type="ECO:0000313" key="2">
    <source>
        <dbReference type="EMBL" id="OWR49713.1"/>
    </source>
</evidence>
<sequence>MLKVIECVTPLPKLTPKRTLTSNYDAGTSIFQADKNSFPDVIYPTSILDVTQPFYYNIGNDFEIIEPFSEDVKSSYKKLNSVQKPDRNTTGNNDDNRNDQNENRSFILDETNESDNNNTDTNINYDLSNENHEVPSPEQMNATNIPIYVQINVQVFKEHPIIPPHEDTESKQTHENISHEKDDTSTCSINFSESRESSEEMNSTSGEIYIEKQNFNDSDLPQTYTKPRSLTNNGKVNICRTPKSYYTETDLKQSDKKSISNNELLRKTFNFRDIEYPVATTPRPQFYFQDYNDNQQWRRNFTRNKISLTRNSNSQYITNTAGNTDFEANGKKLQRSIASKEVGTSNHDFLKAANFPETEYPLSAKETWKPNYWQIDMNANTLKNMRHRQENKFTRTGAHFNGHTSFPTRSYSDPVKNQRLLKQVKEQKAHENNTKAGNSRHYGDIDIKKDGDNLHNLTTDIEQSYTTPIPYYFTPLDCEDYINTAIASVQENNDQISTYLSNIYNQSLNNNDFVPTKPEKQYIIDAENFHLNNYEQGAFNDRGELEKDTFVLEDDYTTDAYLEDGSLIYNLASTASPYLGTIDSTWKNFETIEPDKCYIDDLSEYFISV</sequence>
<feature type="region of interest" description="Disordered" evidence="1">
    <location>
        <begin position="164"/>
        <end position="201"/>
    </location>
</feature>
<gene>
    <name evidence="2" type="ORF">KGM_213943</name>
</gene>
<organism evidence="2 3">
    <name type="scientific">Danaus plexippus plexippus</name>
    <dbReference type="NCBI Taxonomy" id="278856"/>
    <lineage>
        <taxon>Eukaryota</taxon>
        <taxon>Metazoa</taxon>
        <taxon>Ecdysozoa</taxon>
        <taxon>Arthropoda</taxon>
        <taxon>Hexapoda</taxon>
        <taxon>Insecta</taxon>
        <taxon>Pterygota</taxon>
        <taxon>Neoptera</taxon>
        <taxon>Endopterygota</taxon>
        <taxon>Lepidoptera</taxon>
        <taxon>Glossata</taxon>
        <taxon>Ditrysia</taxon>
        <taxon>Papilionoidea</taxon>
        <taxon>Nymphalidae</taxon>
        <taxon>Danainae</taxon>
        <taxon>Danaini</taxon>
        <taxon>Danaina</taxon>
        <taxon>Danaus</taxon>
        <taxon>Danaus</taxon>
    </lineage>
</organism>
<accession>A0A212F7K7</accession>
<comment type="caution">
    <text evidence="2">The sequence shown here is derived from an EMBL/GenBank/DDBJ whole genome shotgun (WGS) entry which is preliminary data.</text>
</comment>
<dbReference type="KEGG" id="dpl:KGM_213943"/>
<dbReference type="InParanoid" id="A0A212F7K7"/>
<keyword evidence="3" id="KW-1185">Reference proteome</keyword>
<dbReference type="AlphaFoldDB" id="A0A212F7K7"/>
<feature type="compositionally biased region" description="Basic and acidic residues" evidence="1">
    <location>
        <begin position="164"/>
        <end position="184"/>
    </location>
</feature>
<dbReference type="Proteomes" id="UP000007151">
    <property type="component" value="Unassembled WGS sequence"/>
</dbReference>
<evidence type="ECO:0000256" key="1">
    <source>
        <dbReference type="SAM" id="MobiDB-lite"/>
    </source>
</evidence>
<dbReference type="EMBL" id="AGBW02009863">
    <property type="protein sequence ID" value="OWR49713.1"/>
    <property type="molecule type" value="Genomic_DNA"/>
</dbReference>
<feature type="compositionally biased region" description="Low complexity" evidence="1">
    <location>
        <begin position="114"/>
        <end position="124"/>
    </location>
</feature>